<keyword evidence="12" id="KW-1185">Reference proteome</keyword>
<organism evidence="11 12">
    <name type="scientific">Pyxicephalus adspersus</name>
    <name type="common">African bullfrog</name>
    <dbReference type="NCBI Taxonomy" id="30357"/>
    <lineage>
        <taxon>Eukaryota</taxon>
        <taxon>Metazoa</taxon>
        <taxon>Chordata</taxon>
        <taxon>Craniata</taxon>
        <taxon>Vertebrata</taxon>
        <taxon>Euteleostomi</taxon>
        <taxon>Amphibia</taxon>
        <taxon>Batrachia</taxon>
        <taxon>Anura</taxon>
        <taxon>Neobatrachia</taxon>
        <taxon>Ranoidea</taxon>
        <taxon>Pyxicephalidae</taxon>
        <taxon>Pyxicephalinae</taxon>
        <taxon>Pyxicephalus</taxon>
    </lineage>
</organism>
<dbReference type="InterPro" id="IPR050392">
    <property type="entry name" value="Collagen/C1q_domain"/>
</dbReference>
<keyword evidence="3" id="KW-0399">Innate immunity</keyword>
<evidence type="ECO:0000256" key="6">
    <source>
        <dbReference type="ARBA" id="ARBA00022875"/>
    </source>
</evidence>
<feature type="domain" description="C1q" evidence="10">
    <location>
        <begin position="107"/>
        <end position="253"/>
    </location>
</feature>
<dbReference type="InterPro" id="IPR001073">
    <property type="entry name" value="C1q_dom"/>
</dbReference>
<dbReference type="PANTHER" id="PTHR15427:SF26">
    <property type="entry name" value="COMPLEMENT C1Q SUBCOMPONENT SUBUNIT A"/>
    <property type="match status" value="1"/>
</dbReference>
<evidence type="ECO:0000256" key="8">
    <source>
        <dbReference type="ARBA" id="ARBA00023180"/>
    </source>
</evidence>
<dbReference type="GO" id="GO:0006958">
    <property type="term" value="P:complement activation, classical pathway"/>
    <property type="evidence" value="ECO:0007669"/>
    <property type="project" value="UniProtKB-KW"/>
</dbReference>
<sequence>MVHAEPPAWYTLSHLHGTRRATCMVHAKPPAWYTLSRLHGTRLLARMVHAKPPVWYMLSHLSGHGGRLSGLTITKGDIGDPGAPGEPGSIGYKGPEGPLGPTGELGIPGSKGAMADARNQRRPAFSATFTGFKDNTLLFGQIITNQEAVYDGATGRFICKDPGYYYFTFQVVSAGDLCLHIWSKMGTANARKLLSFCDKNQMGRSQVNSGGTVLNLSTKDQVWIETDAKGRKVADKDSSSSVFSGFLLFPREE</sequence>
<dbReference type="PROSITE" id="PS50871">
    <property type="entry name" value="C1Q"/>
    <property type="match status" value="1"/>
</dbReference>
<keyword evidence="4" id="KW-0677">Repeat</keyword>
<dbReference type="AlphaFoldDB" id="A0AAV2ZUQ9"/>
<evidence type="ECO:0000256" key="5">
    <source>
        <dbReference type="ARBA" id="ARBA00022859"/>
    </source>
</evidence>
<dbReference type="Proteomes" id="UP001181693">
    <property type="component" value="Unassembled WGS sequence"/>
</dbReference>
<keyword evidence="9" id="KW-0379">Hydroxylation</keyword>
<dbReference type="GO" id="GO:0005581">
    <property type="term" value="C:collagen trimer"/>
    <property type="evidence" value="ECO:0007669"/>
    <property type="project" value="UniProtKB-KW"/>
</dbReference>
<dbReference type="GO" id="GO:0005576">
    <property type="term" value="C:extracellular region"/>
    <property type="evidence" value="ECO:0007669"/>
    <property type="project" value="UniProtKB-SubCell"/>
</dbReference>
<comment type="subcellular location">
    <subcellularLocation>
        <location evidence="1">Secreted</location>
    </subcellularLocation>
</comment>
<dbReference type="EMBL" id="DYDO01000011">
    <property type="protein sequence ID" value="DBA15636.1"/>
    <property type="molecule type" value="Genomic_DNA"/>
</dbReference>
<keyword evidence="2" id="KW-0964">Secreted</keyword>
<dbReference type="Gene3D" id="2.60.120.40">
    <property type="match status" value="1"/>
</dbReference>
<evidence type="ECO:0000256" key="3">
    <source>
        <dbReference type="ARBA" id="ARBA00022588"/>
    </source>
</evidence>
<proteinExistence type="predicted"/>
<accession>A0AAV2ZUQ9</accession>
<evidence type="ECO:0000256" key="9">
    <source>
        <dbReference type="ARBA" id="ARBA00023278"/>
    </source>
</evidence>
<protein>
    <recommendedName>
        <fullName evidence="10">C1q domain-containing protein</fullName>
    </recommendedName>
</protein>
<evidence type="ECO:0000256" key="2">
    <source>
        <dbReference type="ARBA" id="ARBA00022525"/>
    </source>
</evidence>
<name>A0AAV2ZUQ9_PYXAD</name>
<evidence type="ECO:0000256" key="1">
    <source>
        <dbReference type="ARBA" id="ARBA00004613"/>
    </source>
</evidence>
<dbReference type="PRINTS" id="PR00007">
    <property type="entry name" value="COMPLEMNTC1Q"/>
</dbReference>
<dbReference type="PANTHER" id="PTHR15427">
    <property type="entry name" value="EMILIN ELASTIN MICROFIBRIL INTERFACE-LOCATED PROTEIN ELASTIN MICROFIBRIL INTERFACER"/>
    <property type="match status" value="1"/>
</dbReference>
<dbReference type="InterPro" id="IPR008983">
    <property type="entry name" value="Tumour_necrosis_fac-like_dom"/>
</dbReference>
<dbReference type="GO" id="GO:0045087">
    <property type="term" value="P:innate immune response"/>
    <property type="evidence" value="ECO:0007669"/>
    <property type="project" value="UniProtKB-KW"/>
</dbReference>
<evidence type="ECO:0000313" key="11">
    <source>
        <dbReference type="EMBL" id="DBA15636.1"/>
    </source>
</evidence>
<gene>
    <name evidence="11" type="ORF">GDO54_003112</name>
</gene>
<evidence type="ECO:0000256" key="4">
    <source>
        <dbReference type="ARBA" id="ARBA00022737"/>
    </source>
</evidence>
<reference evidence="11" key="1">
    <citation type="thesis" date="2020" institute="ProQuest LLC" country="789 East Eisenhower Parkway, Ann Arbor, MI, USA">
        <title>Comparative Genomics and Chromosome Evolution.</title>
        <authorList>
            <person name="Mudd A.B."/>
        </authorList>
    </citation>
    <scope>NUCLEOTIDE SEQUENCE</scope>
    <source>
        <strain evidence="11">1538</strain>
        <tissue evidence="11">Blood</tissue>
    </source>
</reference>
<evidence type="ECO:0000259" key="10">
    <source>
        <dbReference type="PROSITE" id="PS50871"/>
    </source>
</evidence>
<dbReference type="SMART" id="SM00110">
    <property type="entry name" value="C1Q"/>
    <property type="match status" value="1"/>
</dbReference>
<evidence type="ECO:0000256" key="7">
    <source>
        <dbReference type="ARBA" id="ARBA00023157"/>
    </source>
</evidence>
<comment type="caution">
    <text evidence="11">The sequence shown here is derived from an EMBL/GenBank/DDBJ whole genome shotgun (WGS) entry which is preliminary data.</text>
</comment>
<dbReference type="Pfam" id="PF00386">
    <property type="entry name" value="C1q"/>
    <property type="match status" value="1"/>
</dbReference>
<evidence type="ECO:0000313" key="12">
    <source>
        <dbReference type="Proteomes" id="UP001181693"/>
    </source>
</evidence>
<keyword evidence="5" id="KW-0391">Immunity</keyword>
<keyword evidence="6" id="KW-0180">Complement pathway</keyword>
<keyword evidence="7" id="KW-1015">Disulfide bond</keyword>
<dbReference type="SUPFAM" id="SSF49842">
    <property type="entry name" value="TNF-like"/>
    <property type="match status" value="1"/>
</dbReference>
<keyword evidence="8" id="KW-0325">Glycoprotein</keyword>